<comment type="caution">
    <text evidence="2">The sequence shown here is derived from an EMBL/GenBank/DDBJ whole genome shotgun (WGS) entry which is preliminary data.</text>
</comment>
<sequence length="210" mass="22252">MKIIVFGATGGTGRATVEKLLADGHQVTALVRDPSKLPSDNALTVVKGDALSAEDVARVLPGHDVCVISLGNSRSTQGRKRTINPHICEYGTRNILAAADPDLRLIAVTAFGIGDTRDKKSFLFSIAAALFMRAILADKEKQEAAIKAAPNDFVLVQPVGLTNGPATGDYLASADRKARKMTIARADVADFIAKEIASPEYHRQTVALSG</sequence>
<dbReference type="InterPro" id="IPR051606">
    <property type="entry name" value="Polyketide_Oxido-like"/>
</dbReference>
<keyword evidence="3" id="KW-1185">Reference proteome</keyword>
<proteinExistence type="predicted"/>
<accession>A0A8I1GFQ9</accession>
<gene>
    <name evidence="2" type="ORF">JDN41_09380</name>
</gene>
<dbReference type="PANTHER" id="PTHR43355">
    <property type="entry name" value="FLAVIN REDUCTASE (NADPH)"/>
    <property type="match status" value="1"/>
</dbReference>
<dbReference type="AlphaFoldDB" id="A0A8I1GFQ9"/>
<reference evidence="2 3" key="1">
    <citation type="submission" date="2020-12" db="EMBL/GenBank/DDBJ databases">
        <title>Revised draft genomes of Rhodomicrobium vannielii ATCC 17100 and Rhodomicrobium udaipurense JA643.</title>
        <authorList>
            <person name="Conners E.M."/>
            <person name="Davenport E.J."/>
            <person name="Bose A."/>
        </authorList>
    </citation>
    <scope>NUCLEOTIDE SEQUENCE [LARGE SCALE GENOMIC DNA]</scope>
    <source>
        <strain evidence="2 3">JA643</strain>
    </source>
</reference>
<dbReference type="RefSeq" id="WP_037233644.1">
    <property type="nucleotide sequence ID" value="NZ_JAEMUK010000017.1"/>
</dbReference>
<protein>
    <submittedName>
        <fullName evidence="2">NAD(P)H-binding protein</fullName>
    </submittedName>
</protein>
<dbReference type="Pfam" id="PF13460">
    <property type="entry name" value="NAD_binding_10"/>
    <property type="match status" value="1"/>
</dbReference>
<dbReference type="PANTHER" id="PTHR43355:SF2">
    <property type="entry name" value="FLAVIN REDUCTASE (NADPH)"/>
    <property type="match status" value="1"/>
</dbReference>
<dbReference type="GO" id="GO:0042602">
    <property type="term" value="F:riboflavin reductase (NADPH) activity"/>
    <property type="evidence" value="ECO:0007669"/>
    <property type="project" value="TreeGrafter"/>
</dbReference>
<dbReference type="GO" id="GO:0004074">
    <property type="term" value="F:biliverdin reductase [NAD(P)H] activity"/>
    <property type="evidence" value="ECO:0007669"/>
    <property type="project" value="TreeGrafter"/>
</dbReference>
<dbReference type="Proteomes" id="UP000623250">
    <property type="component" value="Unassembled WGS sequence"/>
</dbReference>
<feature type="domain" description="NAD(P)-binding" evidence="1">
    <location>
        <begin position="7"/>
        <end position="199"/>
    </location>
</feature>
<evidence type="ECO:0000313" key="2">
    <source>
        <dbReference type="EMBL" id="MBJ7543773.1"/>
    </source>
</evidence>
<organism evidence="2 3">
    <name type="scientific">Rhodomicrobium udaipurense</name>
    <dbReference type="NCBI Taxonomy" id="1202716"/>
    <lineage>
        <taxon>Bacteria</taxon>
        <taxon>Pseudomonadati</taxon>
        <taxon>Pseudomonadota</taxon>
        <taxon>Alphaproteobacteria</taxon>
        <taxon>Hyphomicrobiales</taxon>
        <taxon>Hyphomicrobiaceae</taxon>
        <taxon>Rhodomicrobium</taxon>
    </lineage>
</organism>
<dbReference type="InterPro" id="IPR016040">
    <property type="entry name" value="NAD(P)-bd_dom"/>
</dbReference>
<dbReference type="EMBL" id="JAEMUK010000017">
    <property type="protein sequence ID" value="MBJ7543773.1"/>
    <property type="molecule type" value="Genomic_DNA"/>
</dbReference>
<name>A0A8I1GFQ9_9HYPH</name>
<dbReference type="Gene3D" id="3.40.50.720">
    <property type="entry name" value="NAD(P)-binding Rossmann-like Domain"/>
    <property type="match status" value="1"/>
</dbReference>
<dbReference type="SUPFAM" id="SSF51735">
    <property type="entry name" value="NAD(P)-binding Rossmann-fold domains"/>
    <property type="match status" value="1"/>
</dbReference>
<dbReference type="InterPro" id="IPR036291">
    <property type="entry name" value="NAD(P)-bd_dom_sf"/>
</dbReference>
<evidence type="ECO:0000313" key="3">
    <source>
        <dbReference type="Proteomes" id="UP000623250"/>
    </source>
</evidence>
<evidence type="ECO:0000259" key="1">
    <source>
        <dbReference type="Pfam" id="PF13460"/>
    </source>
</evidence>